<dbReference type="RefSeq" id="WP_095505579.1">
    <property type="nucleotide sequence ID" value="NZ_BSNC01000003.1"/>
</dbReference>
<gene>
    <name evidence="2" type="ORF">GCM10007895_08880</name>
</gene>
<keyword evidence="1" id="KW-0812">Transmembrane</keyword>
<dbReference type="AlphaFoldDB" id="A0AA37RVG0"/>
<accession>A0AA37RVG0</accession>
<feature type="transmembrane region" description="Helical" evidence="1">
    <location>
        <begin position="20"/>
        <end position="44"/>
    </location>
</feature>
<name>A0AA37RVG0_9GAMM</name>
<organism evidence="2 3">
    <name type="scientific">Paraferrimonas sedimenticola</name>
    <dbReference type="NCBI Taxonomy" id="375674"/>
    <lineage>
        <taxon>Bacteria</taxon>
        <taxon>Pseudomonadati</taxon>
        <taxon>Pseudomonadota</taxon>
        <taxon>Gammaproteobacteria</taxon>
        <taxon>Alteromonadales</taxon>
        <taxon>Ferrimonadaceae</taxon>
        <taxon>Paraferrimonas</taxon>
    </lineage>
</organism>
<evidence type="ECO:0000313" key="2">
    <source>
        <dbReference type="EMBL" id="GLP95582.1"/>
    </source>
</evidence>
<proteinExistence type="predicted"/>
<feature type="transmembrane region" description="Helical" evidence="1">
    <location>
        <begin position="56"/>
        <end position="75"/>
    </location>
</feature>
<reference evidence="2" key="2">
    <citation type="submission" date="2023-01" db="EMBL/GenBank/DDBJ databases">
        <title>Draft genome sequence of Paraferrimonas sedimenticola strain NBRC 101628.</title>
        <authorList>
            <person name="Sun Q."/>
            <person name="Mori K."/>
        </authorList>
    </citation>
    <scope>NUCLEOTIDE SEQUENCE</scope>
    <source>
        <strain evidence="2">NBRC 101628</strain>
    </source>
</reference>
<dbReference type="Proteomes" id="UP001161422">
    <property type="component" value="Unassembled WGS sequence"/>
</dbReference>
<dbReference type="Pfam" id="PF14163">
    <property type="entry name" value="SieB"/>
    <property type="match status" value="1"/>
</dbReference>
<protein>
    <recommendedName>
        <fullName evidence="4">Superinfection exclusion protein B</fullName>
    </recommendedName>
</protein>
<evidence type="ECO:0000256" key="1">
    <source>
        <dbReference type="SAM" id="Phobius"/>
    </source>
</evidence>
<reference evidence="2" key="1">
    <citation type="journal article" date="2014" name="Int. J. Syst. Evol. Microbiol.">
        <title>Complete genome sequence of Corynebacterium casei LMG S-19264T (=DSM 44701T), isolated from a smear-ripened cheese.</title>
        <authorList>
            <consortium name="US DOE Joint Genome Institute (JGI-PGF)"/>
            <person name="Walter F."/>
            <person name="Albersmeier A."/>
            <person name="Kalinowski J."/>
            <person name="Ruckert C."/>
        </authorList>
    </citation>
    <scope>NUCLEOTIDE SEQUENCE</scope>
    <source>
        <strain evidence="2">NBRC 101628</strain>
    </source>
</reference>
<dbReference type="EMBL" id="BSNC01000003">
    <property type="protein sequence ID" value="GLP95582.1"/>
    <property type="molecule type" value="Genomic_DNA"/>
</dbReference>
<keyword evidence="1" id="KW-1133">Transmembrane helix</keyword>
<keyword evidence="1" id="KW-0472">Membrane</keyword>
<evidence type="ECO:0008006" key="4">
    <source>
        <dbReference type="Google" id="ProtNLM"/>
    </source>
</evidence>
<sequence length="202" mass="22473">MPEFVTQRGFAPFTQALTKLSFWVLISCGLLLCIPESIAFQLGIDQWRALNGHHLGLTWIAALAFLLMRVLNALTEKLLSFVRDKRQARKVEHKLALLDPCERALLREFFLQSSAVLTMPADEPAVVALHQAGVLAQVGDPKHYAIQGPTAEFKIALAARKRLSRRLLRLPEGSLDEGQKQKLLASRPGFSASICKPRLHTS</sequence>
<dbReference type="InterPro" id="IPR025982">
    <property type="entry name" value="SieB"/>
</dbReference>
<keyword evidence="3" id="KW-1185">Reference proteome</keyword>
<comment type="caution">
    <text evidence="2">The sequence shown here is derived from an EMBL/GenBank/DDBJ whole genome shotgun (WGS) entry which is preliminary data.</text>
</comment>
<evidence type="ECO:0000313" key="3">
    <source>
        <dbReference type="Proteomes" id="UP001161422"/>
    </source>
</evidence>